<feature type="non-terminal residue" evidence="1">
    <location>
        <position position="1"/>
    </location>
</feature>
<organism evidence="1">
    <name type="scientific">Nothobranchius kadleci</name>
    <name type="common">African annual killifish</name>
    <dbReference type="NCBI Taxonomy" id="1051664"/>
    <lineage>
        <taxon>Eukaryota</taxon>
        <taxon>Metazoa</taxon>
        <taxon>Chordata</taxon>
        <taxon>Craniata</taxon>
        <taxon>Vertebrata</taxon>
        <taxon>Euteleostomi</taxon>
        <taxon>Actinopterygii</taxon>
        <taxon>Neopterygii</taxon>
        <taxon>Teleostei</taxon>
        <taxon>Neoteleostei</taxon>
        <taxon>Acanthomorphata</taxon>
        <taxon>Ovalentaria</taxon>
        <taxon>Atherinomorphae</taxon>
        <taxon>Cyprinodontiformes</taxon>
        <taxon>Nothobranchiidae</taxon>
        <taxon>Nothobranchius</taxon>
    </lineage>
</organism>
<name>A0A1A8E5U3_NOTKA</name>
<protein>
    <submittedName>
        <fullName evidence="1">Uncharacterized protein</fullName>
    </submittedName>
</protein>
<accession>A0A1A8E5U3</accession>
<evidence type="ECO:0000313" key="1">
    <source>
        <dbReference type="EMBL" id="SBQ41845.1"/>
    </source>
</evidence>
<gene>
    <name evidence="1" type="primary">Nfu_g_1_025970</name>
</gene>
<reference evidence="1" key="1">
    <citation type="submission" date="2016-05" db="EMBL/GenBank/DDBJ databases">
        <authorList>
            <person name="Lavstsen T."/>
            <person name="Jespersen J.S."/>
        </authorList>
    </citation>
    <scope>NUCLEOTIDE SEQUENCE</scope>
    <source>
        <tissue evidence="1">Brain</tissue>
    </source>
</reference>
<reference evidence="1" key="2">
    <citation type="submission" date="2016-06" db="EMBL/GenBank/DDBJ databases">
        <title>The genome of a short-lived fish provides insights into sex chromosome evolution and the genetic control of aging.</title>
        <authorList>
            <person name="Reichwald K."/>
            <person name="Felder M."/>
            <person name="Petzold A."/>
            <person name="Koch P."/>
            <person name="Groth M."/>
            <person name="Platzer M."/>
        </authorList>
    </citation>
    <scope>NUCLEOTIDE SEQUENCE</scope>
    <source>
        <tissue evidence="1">Brain</tissue>
    </source>
</reference>
<proteinExistence type="predicted"/>
<dbReference type="EMBL" id="HAEA01013365">
    <property type="protein sequence ID" value="SBQ41845.1"/>
    <property type="molecule type" value="Transcribed_RNA"/>
</dbReference>
<dbReference type="AlphaFoldDB" id="A0A1A8E5U3"/>
<sequence length="47" mass="5395">GEPDLLRARQGEPNLLRVRQGAPDLLRCRLGSWTVQWSGFYLHCNSK</sequence>